<dbReference type="AlphaFoldDB" id="A0A3B0YTY8"/>
<dbReference type="Gene3D" id="3.30.565.10">
    <property type="entry name" value="Histidine kinase-like ATPase, C-terminal domain"/>
    <property type="match status" value="1"/>
</dbReference>
<dbReference type="SUPFAM" id="SSF55874">
    <property type="entry name" value="ATPase domain of HSP90 chaperone/DNA topoisomerase II/histidine kinase"/>
    <property type="match status" value="1"/>
</dbReference>
<dbReference type="InterPro" id="IPR036890">
    <property type="entry name" value="HATPase_C_sf"/>
</dbReference>
<dbReference type="InterPro" id="IPR003594">
    <property type="entry name" value="HATPase_dom"/>
</dbReference>
<feature type="domain" description="Histidine kinase" evidence="1">
    <location>
        <begin position="102"/>
        <end position="311"/>
    </location>
</feature>
<organism evidence="2">
    <name type="scientific">hydrothermal vent metagenome</name>
    <dbReference type="NCBI Taxonomy" id="652676"/>
    <lineage>
        <taxon>unclassified sequences</taxon>
        <taxon>metagenomes</taxon>
        <taxon>ecological metagenomes</taxon>
    </lineage>
</organism>
<sequence length="311" mass="35362">RFFDMTAIDMISAISGRDLRTVREYMHYIVVERTVISLPAPAIDNERYTYMLTIRPLIQKQQSRFEADNDLTPFQLGGILIELVDISTFKTLNDLQVNLVDQLNVRLRDDLEALVLATDLLSDDKGTEDQQWVREIITSKADHATRIFEDVQKYLYFTFEDASLECYPIDALKPLASSIDEISELARKAGIELHTEQPELLCFVMAAPQSLVEVFNDVIRVLIHDASSGSKILIRVTSTEGRVCYHFENTGFGLPPERLHEYLHGDLSVSVDEFRGLRTANRRVQSWGGEFSAETELGKGMCFDICLKGFL</sequence>
<dbReference type="EMBL" id="UOFM01000235">
    <property type="protein sequence ID" value="VAW77779.1"/>
    <property type="molecule type" value="Genomic_DNA"/>
</dbReference>
<proteinExistence type="predicted"/>
<gene>
    <name evidence="2" type="ORF">MNBD_GAMMA14-846</name>
</gene>
<accession>A0A3B0YTY8</accession>
<evidence type="ECO:0000259" key="1">
    <source>
        <dbReference type="PROSITE" id="PS50109"/>
    </source>
</evidence>
<protein>
    <recommendedName>
        <fullName evidence="1">Histidine kinase domain-containing protein</fullName>
    </recommendedName>
</protein>
<feature type="non-terminal residue" evidence="2">
    <location>
        <position position="1"/>
    </location>
</feature>
<name>A0A3B0YTY8_9ZZZZ</name>
<dbReference type="PROSITE" id="PS50109">
    <property type="entry name" value="HIS_KIN"/>
    <property type="match status" value="1"/>
</dbReference>
<dbReference type="InterPro" id="IPR005467">
    <property type="entry name" value="His_kinase_dom"/>
</dbReference>
<dbReference type="Pfam" id="PF02518">
    <property type="entry name" value="HATPase_c"/>
    <property type="match status" value="1"/>
</dbReference>
<reference evidence="2" key="1">
    <citation type="submission" date="2018-06" db="EMBL/GenBank/DDBJ databases">
        <authorList>
            <person name="Zhirakovskaya E."/>
        </authorList>
    </citation>
    <scope>NUCLEOTIDE SEQUENCE</scope>
</reference>
<evidence type="ECO:0000313" key="2">
    <source>
        <dbReference type="EMBL" id="VAW77779.1"/>
    </source>
</evidence>